<evidence type="ECO:0000259" key="1">
    <source>
        <dbReference type="PROSITE" id="PS50851"/>
    </source>
</evidence>
<dbReference type="PROSITE" id="PS50851">
    <property type="entry name" value="CHEW"/>
    <property type="match status" value="1"/>
</dbReference>
<dbReference type="InterPro" id="IPR002545">
    <property type="entry name" value="CheW-lke_dom"/>
</dbReference>
<name>A0ABU1W3Z1_9GAMM</name>
<proteinExistence type="predicted"/>
<accession>A0ABU1W3Z1</accession>
<dbReference type="Proteomes" id="UP001257909">
    <property type="component" value="Unassembled WGS sequence"/>
</dbReference>
<dbReference type="RefSeq" id="WP_310281129.1">
    <property type="nucleotide sequence ID" value="NZ_JAVDWR010000020.1"/>
</dbReference>
<keyword evidence="3" id="KW-1185">Reference proteome</keyword>
<dbReference type="EMBL" id="JAVDWR010000020">
    <property type="protein sequence ID" value="MDR7122697.1"/>
    <property type="molecule type" value="Genomic_DNA"/>
</dbReference>
<evidence type="ECO:0000313" key="2">
    <source>
        <dbReference type="EMBL" id="MDR7122697.1"/>
    </source>
</evidence>
<feature type="domain" description="CheW-like" evidence="1">
    <location>
        <begin position="60"/>
        <end position="204"/>
    </location>
</feature>
<dbReference type="InterPro" id="IPR039315">
    <property type="entry name" value="CheW"/>
</dbReference>
<protein>
    <submittedName>
        <fullName evidence="2">Purine-binding chemotaxis protein CheW</fullName>
    </submittedName>
</protein>
<reference evidence="2 3" key="1">
    <citation type="submission" date="2023-07" db="EMBL/GenBank/DDBJ databases">
        <title>Sorghum-associated microbial communities from plants grown in Nebraska, USA.</title>
        <authorList>
            <person name="Schachtman D."/>
        </authorList>
    </citation>
    <scope>NUCLEOTIDE SEQUENCE [LARGE SCALE GENOMIC DNA]</scope>
    <source>
        <strain evidence="2 3">4138</strain>
    </source>
</reference>
<dbReference type="PANTHER" id="PTHR22617">
    <property type="entry name" value="CHEMOTAXIS SENSOR HISTIDINE KINASE-RELATED"/>
    <property type="match status" value="1"/>
</dbReference>
<dbReference type="SUPFAM" id="SSF50341">
    <property type="entry name" value="CheW-like"/>
    <property type="match status" value="1"/>
</dbReference>
<organism evidence="2 3">
    <name type="scientific">Rheinheimera soli</name>
    <dbReference type="NCBI Taxonomy" id="443616"/>
    <lineage>
        <taxon>Bacteria</taxon>
        <taxon>Pseudomonadati</taxon>
        <taxon>Pseudomonadota</taxon>
        <taxon>Gammaproteobacteria</taxon>
        <taxon>Chromatiales</taxon>
        <taxon>Chromatiaceae</taxon>
        <taxon>Rheinheimera</taxon>
    </lineage>
</organism>
<dbReference type="PANTHER" id="PTHR22617:SF23">
    <property type="entry name" value="CHEMOTAXIS PROTEIN CHEW"/>
    <property type="match status" value="1"/>
</dbReference>
<dbReference type="SMART" id="SM00260">
    <property type="entry name" value="CheW"/>
    <property type="match status" value="1"/>
</dbReference>
<gene>
    <name evidence="2" type="ORF">J2W69_003674</name>
</gene>
<dbReference type="Pfam" id="PF01584">
    <property type="entry name" value="CheW"/>
    <property type="match status" value="1"/>
</dbReference>
<dbReference type="Gene3D" id="2.40.50.180">
    <property type="entry name" value="CheA-289, Domain 4"/>
    <property type="match status" value="1"/>
</dbReference>
<dbReference type="InterPro" id="IPR036061">
    <property type="entry name" value="CheW-like_dom_sf"/>
</dbReference>
<dbReference type="Gene3D" id="2.30.30.40">
    <property type="entry name" value="SH3 Domains"/>
    <property type="match status" value="1"/>
</dbReference>
<sequence>MPASLNPGHQFDWHQIKQQLAELELQLDNQCSAENERITQALQKRTAALAEKPAEGSLQLVEVLRFDIGTERYAIHSTYVSEVLPIYQITALFDLPAYMAGICYVRGRVVSVLDLRILFQLPGVGLTDRNMLVLLKNEQMEFGLLVDVIIGIQLLDLTGLNKSLPNLDPIRLRYLQGVTRDQTIFLDGHALLTDPELIISQEFK</sequence>
<comment type="caution">
    <text evidence="2">The sequence shown here is derived from an EMBL/GenBank/DDBJ whole genome shotgun (WGS) entry which is preliminary data.</text>
</comment>
<evidence type="ECO:0000313" key="3">
    <source>
        <dbReference type="Proteomes" id="UP001257909"/>
    </source>
</evidence>